<organism evidence="2 3">
    <name type="scientific">Sorghum bicolor</name>
    <name type="common">Sorghum</name>
    <name type="synonym">Sorghum vulgare</name>
    <dbReference type="NCBI Taxonomy" id="4558"/>
    <lineage>
        <taxon>Eukaryota</taxon>
        <taxon>Viridiplantae</taxon>
        <taxon>Streptophyta</taxon>
        <taxon>Embryophyta</taxon>
        <taxon>Tracheophyta</taxon>
        <taxon>Spermatophyta</taxon>
        <taxon>Magnoliopsida</taxon>
        <taxon>Liliopsida</taxon>
        <taxon>Poales</taxon>
        <taxon>Poaceae</taxon>
        <taxon>PACMAD clade</taxon>
        <taxon>Panicoideae</taxon>
        <taxon>Andropogonodae</taxon>
        <taxon>Andropogoneae</taxon>
        <taxon>Sorghinae</taxon>
        <taxon>Sorghum</taxon>
    </lineage>
</organism>
<dbReference type="EMBL" id="CM000764">
    <property type="protein sequence ID" value="OQU83258.1"/>
    <property type="molecule type" value="Genomic_DNA"/>
</dbReference>
<evidence type="ECO:0000313" key="2">
    <source>
        <dbReference type="EMBL" id="OQU83258.1"/>
    </source>
</evidence>
<evidence type="ECO:0000313" key="3">
    <source>
        <dbReference type="Proteomes" id="UP000000768"/>
    </source>
</evidence>
<name>A0A1Z5RHP0_SORBI</name>
<accession>A0A1Z5RHP0</accession>
<proteinExistence type="predicted"/>
<protein>
    <submittedName>
        <fullName evidence="2">Uncharacterized protein</fullName>
    </submittedName>
</protein>
<keyword evidence="3" id="KW-1185">Reference proteome</keyword>
<evidence type="ECO:0000256" key="1">
    <source>
        <dbReference type="SAM" id="MobiDB-lite"/>
    </source>
</evidence>
<dbReference type="Proteomes" id="UP000000768">
    <property type="component" value="Chromosome 5"/>
</dbReference>
<gene>
    <name evidence="2" type="ORF">SORBI_3005G097201</name>
</gene>
<dbReference type="AlphaFoldDB" id="A0A1Z5RHP0"/>
<dbReference type="Gramene" id="OQU83258">
    <property type="protein sequence ID" value="OQU83258"/>
    <property type="gene ID" value="SORBI_3005G097201"/>
</dbReference>
<reference evidence="3" key="2">
    <citation type="journal article" date="2018" name="Plant J.">
        <title>The Sorghum bicolor reference genome: improved assembly, gene annotations, a transcriptome atlas, and signatures of genome organization.</title>
        <authorList>
            <person name="McCormick R.F."/>
            <person name="Truong S.K."/>
            <person name="Sreedasyam A."/>
            <person name="Jenkins J."/>
            <person name="Shu S."/>
            <person name="Sims D."/>
            <person name="Kennedy M."/>
            <person name="Amirebrahimi M."/>
            <person name="Weers B.D."/>
            <person name="McKinley B."/>
            <person name="Mattison A."/>
            <person name="Morishige D.T."/>
            <person name="Grimwood J."/>
            <person name="Schmutz J."/>
            <person name="Mullet J.E."/>
        </authorList>
    </citation>
    <scope>NUCLEOTIDE SEQUENCE [LARGE SCALE GENOMIC DNA]</scope>
    <source>
        <strain evidence="3">cv. BTx623</strain>
    </source>
</reference>
<dbReference type="InParanoid" id="A0A1Z5RHP0"/>
<reference evidence="2 3" key="1">
    <citation type="journal article" date="2009" name="Nature">
        <title>The Sorghum bicolor genome and the diversification of grasses.</title>
        <authorList>
            <person name="Paterson A.H."/>
            <person name="Bowers J.E."/>
            <person name="Bruggmann R."/>
            <person name="Dubchak I."/>
            <person name="Grimwood J."/>
            <person name="Gundlach H."/>
            <person name="Haberer G."/>
            <person name="Hellsten U."/>
            <person name="Mitros T."/>
            <person name="Poliakov A."/>
            <person name="Schmutz J."/>
            <person name="Spannagl M."/>
            <person name="Tang H."/>
            <person name="Wang X."/>
            <person name="Wicker T."/>
            <person name="Bharti A.K."/>
            <person name="Chapman J."/>
            <person name="Feltus F.A."/>
            <person name="Gowik U."/>
            <person name="Grigoriev I.V."/>
            <person name="Lyons E."/>
            <person name="Maher C.A."/>
            <person name="Martis M."/>
            <person name="Narechania A."/>
            <person name="Otillar R.P."/>
            <person name="Penning B.W."/>
            <person name="Salamov A.A."/>
            <person name="Wang Y."/>
            <person name="Zhang L."/>
            <person name="Carpita N.C."/>
            <person name="Freeling M."/>
            <person name="Gingle A.R."/>
            <person name="Hash C.T."/>
            <person name="Keller B."/>
            <person name="Klein P."/>
            <person name="Kresovich S."/>
            <person name="McCann M.C."/>
            <person name="Ming R."/>
            <person name="Peterson D.G."/>
            <person name="Mehboob-ur-Rahman"/>
            <person name="Ware D."/>
            <person name="Westhoff P."/>
            <person name="Mayer K.F."/>
            <person name="Messing J."/>
            <person name="Rokhsar D.S."/>
        </authorList>
    </citation>
    <scope>NUCLEOTIDE SEQUENCE [LARGE SCALE GENOMIC DNA]</scope>
    <source>
        <strain evidence="3">cv. BTx623</strain>
    </source>
</reference>
<feature type="region of interest" description="Disordered" evidence="1">
    <location>
        <begin position="1"/>
        <end position="47"/>
    </location>
</feature>
<sequence length="114" mass="12652">MQVDGGDRGCWQHHIAPRDVDPERTISQNMDPIPEERTGPTINIRNTTPMSNMKSIIVGPSAAREPLISVIPSLLKEKFGDHALKKIVLDYLDTEEGTDEIESDPKMIVANKCS</sequence>